<evidence type="ECO:0000313" key="3">
    <source>
        <dbReference type="Proteomes" id="UP000184356"/>
    </source>
</evidence>
<accession>A0A1L9TXQ6</accession>
<dbReference type="Proteomes" id="UP000184356">
    <property type="component" value="Unassembled WGS sequence"/>
</dbReference>
<sequence length="203" mass="21891">MQHAHWGGPDVGRFFCISFISRFRWCCEPCDTLWTEDLNIPSALLGDIRTPLRSSRPPCQILLVDSPLRPIGIVRVMKIVVPVLALAVLVRAVSITGCHQHGTDVYCITPSGEEVQVALDNPPAELPSEYTDCHTHGGTSYCVDPNGEDVEVLGEVTSSSSEDSHGSEESSGEQSDSNSSESSEGQNCHFHAGVECVPPPSSM</sequence>
<feature type="compositionally biased region" description="Low complexity" evidence="1">
    <location>
        <begin position="172"/>
        <end position="187"/>
    </location>
</feature>
<keyword evidence="3" id="KW-1185">Reference proteome</keyword>
<dbReference type="STRING" id="1036612.A0A1L9TXQ6"/>
<dbReference type="OrthoDB" id="448280at2759"/>
<name>A0A1L9TXQ6_9EURO</name>
<gene>
    <name evidence="2" type="ORF">ASPSYDRAFT_296188</name>
</gene>
<evidence type="ECO:0000256" key="1">
    <source>
        <dbReference type="SAM" id="MobiDB-lite"/>
    </source>
</evidence>
<dbReference type="VEuPathDB" id="FungiDB:ASPSYDRAFT_296188"/>
<dbReference type="AlphaFoldDB" id="A0A1L9TXQ6"/>
<feature type="region of interest" description="Disordered" evidence="1">
    <location>
        <begin position="154"/>
        <end position="203"/>
    </location>
</feature>
<proteinExistence type="predicted"/>
<reference evidence="3" key="1">
    <citation type="journal article" date="2017" name="Genome Biol.">
        <title>Comparative genomics reveals high biological diversity and specific adaptations in the industrially and medically important fungal genus Aspergillus.</title>
        <authorList>
            <person name="de Vries R.P."/>
            <person name="Riley R."/>
            <person name="Wiebenga A."/>
            <person name="Aguilar-Osorio G."/>
            <person name="Amillis S."/>
            <person name="Uchima C.A."/>
            <person name="Anderluh G."/>
            <person name="Asadollahi M."/>
            <person name="Askin M."/>
            <person name="Barry K."/>
            <person name="Battaglia E."/>
            <person name="Bayram O."/>
            <person name="Benocci T."/>
            <person name="Braus-Stromeyer S.A."/>
            <person name="Caldana C."/>
            <person name="Canovas D."/>
            <person name="Cerqueira G.C."/>
            <person name="Chen F."/>
            <person name="Chen W."/>
            <person name="Choi C."/>
            <person name="Clum A."/>
            <person name="Dos Santos R.A."/>
            <person name="Damasio A.R."/>
            <person name="Diallinas G."/>
            <person name="Emri T."/>
            <person name="Fekete E."/>
            <person name="Flipphi M."/>
            <person name="Freyberg S."/>
            <person name="Gallo A."/>
            <person name="Gournas C."/>
            <person name="Habgood R."/>
            <person name="Hainaut M."/>
            <person name="Harispe M.L."/>
            <person name="Henrissat B."/>
            <person name="Hilden K.S."/>
            <person name="Hope R."/>
            <person name="Hossain A."/>
            <person name="Karabika E."/>
            <person name="Karaffa L."/>
            <person name="Karanyi Z."/>
            <person name="Krasevec N."/>
            <person name="Kuo A."/>
            <person name="Kusch H."/>
            <person name="LaButti K."/>
            <person name="Lagendijk E.L."/>
            <person name="Lapidus A."/>
            <person name="Levasseur A."/>
            <person name="Lindquist E."/>
            <person name="Lipzen A."/>
            <person name="Logrieco A.F."/>
            <person name="MacCabe A."/>
            <person name="Maekelae M.R."/>
            <person name="Malavazi I."/>
            <person name="Melin P."/>
            <person name="Meyer V."/>
            <person name="Mielnichuk N."/>
            <person name="Miskei M."/>
            <person name="Molnar A.P."/>
            <person name="Mule G."/>
            <person name="Ngan C.Y."/>
            <person name="Orejas M."/>
            <person name="Orosz E."/>
            <person name="Ouedraogo J.P."/>
            <person name="Overkamp K.M."/>
            <person name="Park H.-S."/>
            <person name="Perrone G."/>
            <person name="Piumi F."/>
            <person name="Punt P.J."/>
            <person name="Ram A.F."/>
            <person name="Ramon A."/>
            <person name="Rauscher S."/>
            <person name="Record E."/>
            <person name="Riano-Pachon D.M."/>
            <person name="Robert V."/>
            <person name="Roehrig J."/>
            <person name="Ruller R."/>
            <person name="Salamov A."/>
            <person name="Salih N.S."/>
            <person name="Samson R.A."/>
            <person name="Sandor E."/>
            <person name="Sanguinetti M."/>
            <person name="Schuetze T."/>
            <person name="Sepcic K."/>
            <person name="Shelest E."/>
            <person name="Sherlock G."/>
            <person name="Sophianopoulou V."/>
            <person name="Squina F.M."/>
            <person name="Sun H."/>
            <person name="Susca A."/>
            <person name="Todd R.B."/>
            <person name="Tsang A."/>
            <person name="Unkles S.E."/>
            <person name="van de Wiele N."/>
            <person name="van Rossen-Uffink D."/>
            <person name="Oliveira J.V."/>
            <person name="Vesth T.C."/>
            <person name="Visser J."/>
            <person name="Yu J.-H."/>
            <person name="Zhou M."/>
            <person name="Andersen M.R."/>
            <person name="Archer D.B."/>
            <person name="Baker S.E."/>
            <person name="Benoit I."/>
            <person name="Brakhage A.A."/>
            <person name="Braus G.H."/>
            <person name="Fischer R."/>
            <person name="Frisvad J.C."/>
            <person name="Goldman G.H."/>
            <person name="Houbraken J."/>
            <person name="Oakley B."/>
            <person name="Pocsi I."/>
            <person name="Scazzocchio C."/>
            <person name="Seiboth B."/>
            <person name="vanKuyk P.A."/>
            <person name="Wortman J."/>
            <person name="Dyer P.S."/>
            <person name="Grigoriev I.V."/>
        </authorList>
    </citation>
    <scope>NUCLEOTIDE SEQUENCE [LARGE SCALE GENOMIC DNA]</scope>
    <source>
        <strain evidence="3">CBS 593.65</strain>
    </source>
</reference>
<evidence type="ECO:0000313" key="2">
    <source>
        <dbReference type="EMBL" id="OJJ64234.1"/>
    </source>
</evidence>
<protein>
    <submittedName>
        <fullName evidence="2">Uncharacterized protein</fullName>
    </submittedName>
</protein>
<dbReference type="EMBL" id="KV878582">
    <property type="protein sequence ID" value="OJJ64234.1"/>
    <property type="molecule type" value="Genomic_DNA"/>
</dbReference>
<dbReference type="GeneID" id="63760739"/>
<organism evidence="2 3">
    <name type="scientific">Aspergillus sydowii CBS 593.65</name>
    <dbReference type="NCBI Taxonomy" id="1036612"/>
    <lineage>
        <taxon>Eukaryota</taxon>
        <taxon>Fungi</taxon>
        <taxon>Dikarya</taxon>
        <taxon>Ascomycota</taxon>
        <taxon>Pezizomycotina</taxon>
        <taxon>Eurotiomycetes</taxon>
        <taxon>Eurotiomycetidae</taxon>
        <taxon>Eurotiales</taxon>
        <taxon>Aspergillaceae</taxon>
        <taxon>Aspergillus</taxon>
        <taxon>Aspergillus subgen. Nidulantes</taxon>
    </lineage>
</organism>
<dbReference type="RefSeq" id="XP_040708040.1">
    <property type="nucleotide sequence ID" value="XM_040844666.1"/>
</dbReference>